<evidence type="ECO:0000313" key="1">
    <source>
        <dbReference type="EMBL" id="MBG6092359.1"/>
    </source>
</evidence>
<name>A0A931GTS8_9ACTN</name>
<proteinExistence type="predicted"/>
<dbReference type="Proteomes" id="UP000614047">
    <property type="component" value="Unassembled WGS sequence"/>
</dbReference>
<accession>A0A931GTS8</accession>
<keyword evidence="2" id="KW-1185">Reference proteome</keyword>
<dbReference type="AlphaFoldDB" id="A0A931GTS8"/>
<comment type="caution">
    <text evidence="1">The sequence shown here is derived from an EMBL/GenBank/DDBJ whole genome shotgun (WGS) entry which is preliminary data.</text>
</comment>
<dbReference type="RefSeq" id="WP_197014552.1">
    <property type="nucleotide sequence ID" value="NZ_BAABES010000012.1"/>
</dbReference>
<reference evidence="1" key="1">
    <citation type="submission" date="2020-11" db="EMBL/GenBank/DDBJ databases">
        <title>Sequencing the genomes of 1000 actinobacteria strains.</title>
        <authorList>
            <person name="Klenk H.-P."/>
        </authorList>
    </citation>
    <scope>NUCLEOTIDE SEQUENCE</scope>
    <source>
        <strain evidence="1">DSM 43175</strain>
    </source>
</reference>
<sequence length="76" mass="8493">MEATRVPAVTGWSITSDGKNYTATKDRELSDYQRRWGALAEVQARTVGELWVLCDAQTRLAERLALAEAQRAVRPS</sequence>
<protein>
    <submittedName>
        <fullName evidence="1">Uncharacterized protein</fullName>
    </submittedName>
</protein>
<organism evidence="1 2">
    <name type="scientific">Actinomadura viridis</name>
    <dbReference type="NCBI Taxonomy" id="58110"/>
    <lineage>
        <taxon>Bacteria</taxon>
        <taxon>Bacillati</taxon>
        <taxon>Actinomycetota</taxon>
        <taxon>Actinomycetes</taxon>
        <taxon>Streptosporangiales</taxon>
        <taxon>Thermomonosporaceae</taxon>
        <taxon>Actinomadura</taxon>
    </lineage>
</organism>
<gene>
    <name evidence="1" type="ORF">IW256_006472</name>
</gene>
<dbReference type="EMBL" id="JADOUA010000001">
    <property type="protein sequence ID" value="MBG6092359.1"/>
    <property type="molecule type" value="Genomic_DNA"/>
</dbReference>
<evidence type="ECO:0000313" key="2">
    <source>
        <dbReference type="Proteomes" id="UP000614047"/>
    </source>
</evidence>